<dbReference type="InterPro" id="IPR003578">
    <property type="entry name" value="Small_GTPase_Rho"/>
</dbReference>
<dbReference type="GO" id="GO:0003924">
    <property type="term" value="F:GTPase activity"/>
    <property type="evidence" value="ECO:0007669"/>
    <property type="project" value="InterPro"/>
</dbReference>
<comment type="caution">
    <text evidence="4">The sequence shown here is derived from an EMBL/GenBank/DDBJ whole genome shotgun (WGS) entry which is preliminary data.</text>
</comment>
<name>A0AAE0KH55_9PEZI</name>
<dbReference type="AlphaFoldDB" id="A0AAE0KH55"/>
<accession>A0AAE0KH55</accession>
<dbReference type="PANTHER" id="PTHR24072">
    <property type="entry name" value="RHO FAMILY GTPASE"/>
    <property type="match status" value="1"/>
</dbReference>
<evidence type="ECO:0000256" key="2">
    <source>
        <dbReference type="ARBA" id="ARBA00022741"/>
    </source>
</evidence>
<dbReference type="InterPro" id="IPR001806">
    <property type="entry name" value="Small_GTPase"/>
</dbReference>
<dbReference type="SMART" id="SM00174">
    <property type="entry name" value="RHO"/>
    <property type="match status" value="1"/>
</dbReference>
<organism evidence="4 5">
    <name type="scientific">Lasiosphaeria ovina</name>
    <dbReference type="NCBI Taxonomy" id="92902"/>
    <lineage>
        <taxon>Eukaryota</taxon>
        <taxon>Fungi</taxon>
        <taxon>Dikarya</taxon>
        <taxon>Ascomycota</taxon>
        <taxon>Pezizomycotina</taxon>
        <taxon>Sordariomycetes</taxon>
        <taxon>Sordariomycetidae</taxon>
        <taxon>Sordariales</taxon>
        <taxon>Lasiosphaeriaceae</taxon>
        <taxon>Lasiosphaeria</taxon>
    </lineage>
</organism>
<protein>
    <submittedName>
        <fullName evidence="4">P-loop containing nucleoside triphosphate hydrolase protein</fullName>
    </submittedName>
</protein>
<dbReference type="SUPFAM" id="SSF52540">
    <property type="entry name" value="P-loop containing nucleoside triphosphate hydrolases"/>
    <property type="match status" value="1"/>
</dbReference>
<dbReference type="Pfam" id="PF00071">
    <property type="entry name" value="Ras"/>
    <property type="match status" value="1"/>
</dbReference>
<sequence>MTGRSTGVQITNNYNFGVEAGATVVDGSAAAYEVEDEKEFEEQAWAGATHLKVVVVGDKGVGKTSLARTFATGRFPAEGIYTRLYIHAAETWNRLRTVTDIKRRRIRPYVKNTYDDETPISMTIWDTTSEPEARYTRPLTYENAHVILICFSAVDRESFNNVKNKWWQEVYDHANGVPLILVCTKSEIVTLGNLRPGQDYINTAEEAELATEIGATYYVEVSALTRLNMDSLMESVIRFRDASKGVQD</sequence>
<dbReference type="SMART" id="SM00175">
    <property type="entry name" value="RAB"/>
    <property type="match status" value="1"/>
</dbReference>
<dbReference type="PRINTS" id="PR00449">
    <property type="entry name" value="RASTRNSFRMNG"/>
</dbReference>
<keyword evidence="5" id="KW-1185">Reference proteome</keyword>
<evidence type="ECO:0000256" key="1">
    <source>
        <dbReference type="ARBA" id="ARBA00022481"/>
    </source>
</evidence>
<dbReference type="InterPro" id="IPR005225">
    <property type="entry name" value="Small_GTP-bd"/>
</dbReference>
<dbReference type="PROSITE" id="PS51419">
    <property type="entry name" value="RAB"/>
    <property type="match status" value="1"/>
</dbReference>
<keyword evidence="3" id="KW-0342">GTP-binding</keyword>
<dbReference type="Gene3D" id="3.40.50.300">
    <property type="entry name" value="P-loop containing nucleotide triphosphate hydrolases"/>
    <property type="match status" value="1"/>
</dbReference>
<keyword evidence="4" id="KW-0378">Hydrolase</keyword>
<evidence type="ECO:0000313" key="4">
    <source>
        <dbReference type="EMBL" id="KAK3376461.1"/>
    </source>
</evidence>
<dbReference type="EMBL" id="JAULSN010000003">
    <property type="protein sequence ID" value="KAK3376461.1"/>
    <property type="molecule type" value="Genomic_DNA"/>
</dbReference>
<dbReference type="NCBIfam" id="TIGR00231">
    <property type="entry name" value="small_GTP"/>
    <property type="match status" value="1"/>
</dbReference>
<dbReference type="InterPro" id="IPR027417">
    <property type="entry name" value="P-loop_NTPase"/>
</dbReference>
<dbReference type="SMART" id="SM00173">
    <property type="entry name" value="RAS"/>
    <property type="match status" value="1"/>
</dbReference>
<reference evidence="4" key="2">
    <citation type="submission" date="2023-06" db="EMBL/GenBank/DDBJ databases">
        <authorList>
            <consortium name="Lawrence Berkeley National Laboratory"/>
            <person name="Haridas S."/>
            <person name="Hensen N."/>
            <person name="Bonometti L."/>
            <person name="Westerberg I."/>
            <person name="Brannstrom I.O."/>
            <person name="Guillou S."/>
            <person name="Cros-Aarteil S."/>
            <person name="Calhoun S."/>
            <person name="Kuo A."/>
            <person name="Mondo S."/>
            <person name="Pangilinan J."/>
            <person name="Riley R."/>
            <person name="Labutti K."/>
            <person name="Andreopoulos B."/>
            <person name="Lipzen A."/>
            <person name="Chen C."/>
            <person name="Yanf M."/>
            <person name="Daum C."/>
            <person name="Ng V."/>
            <person name="Clum A."/>
            <person name="Steindorff A."/>
            <person name="Ohm R."/>
            <person name="Martin F."/>
            <person name="Silar P."/>
            <person name="Natvig D."/>
            <person name="Lalanne C."/>
            <person name="Gautier V."/>
            <person name="Ament-Velasquez S.L."/>
            <person name="Kruys A."/>
            <person name="Hutchinson M.I."/>
            <person name="Powell A.J."/>
            <person name="Barry K."/>
            <person name="Miller A.N."/>
            <person name="Grigoriev I.V."/>
            <person name="Debuchy R."/>
            <person name="Gladieux P."/>
            <person name="Thoren M.H."/>
            <person name="Johannesson H."/>
        </authorList>
    </citation>
    <scope>NUCLEOTIDE SEQUENCE</scope>
    <source>
        <strain evidence="4">CBS 958.72</strain>
    </source>
</reference>
<keyword evidence="1" id="KW-0488">Methylation</keyword>
<evidence type="ECO:0000313" key="5">
    <source>
        <dbReference type="Proteomes" id="UP001287356"/>
    </source>
</evidence>
<dbReference type="PROSITE" id="PS51420">
    <property type="entry name" value="RHO"/>
    <property type="match status" value="1"/>
</dbReference>
<dbReference type="Proteomes" id="UP001287356">
    <property type="component" value="Unassembled WGS sequence"/>
</dbReference>
<proteinExistence type="predicted"/>
<dbReference type="GO" id="GO:0007264">
    <property type="term" value="P:small GTPase-mediated signal transduction"/>
    <property type="evidence" value="ECO:0007669"/>
    <property type="project" value="InterPro"/>
</dbReference>
<evidence type="ECO:0000256" key="3">
    <source>
        <dbReference type="ARBA" id="ARBA00023134"/>
    </source>
</evidence>
<reference evidence="4" key="1">
    <citation type="journal article" date="2023" name="Mol. Phylogenet. Evol.">
        <title>Genome-scale phylogeny and comparative genomics of the fungal order Sordariales.</title>
        <authorList>
            <person name="Hensen N."/>
            <person name="Bonometti L."/>
            <person name="Westerberg I."/>
            <person name="Brannstrom I.O."/>
            <person name="Guillou S."/>
            <person name="Cros-Aarteil S."/>
            <person name="Calhoun S."/>
            <person name="Haridas S."/>
            <person name="Kuo A."/>
            <person name="Mondo S."/>
            <person name="Pangilinan J."/>
            <person name="Riley R."/>
            <person name="LaButti K."/>
            <person name="Andreopoulos B."/>
            <person name="Lipzen A."/>
            <person name="Chen C."/>
            <person name="Yan M."/>
            <person name="Daum C."/>
            <person name="Ng V."/>
            <person name="Clum A."/>
            <person name="Steindorff A."/>
            <person name="Ohm R.A."/>
            <person name="Martin F."/>
            <person name="Silar P."/>
            <person name="Natvig D.O."/>
            <person name="Lalanne C."/>
            <person name="Gautier V."/>
            <person name="Ament-Velasquez S.L."/>
            <person name="Kruys A."/>
            <person name="Hutchinson M.I."/>
            <person name="Powell A.J."/>
            <person name="Barry K."/>
            <person name="Miller A.N."/>
            <person name="Grigoriev I.V."/>
            <person name="Debuchy R."/>
            <person name="Gladieux P."/>
            <person name="Hiltunen Thoren M."/>
            <person name="Johannesson H."/>
        </authorList>
    </citation>
    <scope>NUCLEOTIDE SEQUENCE</scope>
    <source>
        <strain evidence="4">CBS 958.72</strain>
    </source>
</reference>
<dbReference type="GO" id="GO:0005525">
    <property type="term" value="F:GTP binding"/>
    <property type="evidence" value="ECO:0007669"/>
    <property type="project" value="UniProtKB-KW"/>
</dbReference>
<dbReference type="PROSITE" id="PS51421">
    <property type="entry name" value="RAS"/>
    <property type="match status" value="1"/>
</dbReference>
<gene>
    <name evidence="4" type="ORF">B0T24DRAFT_592130</name>
</gene>
<keyword evidence="2" id="KW-0547">Nucleotide-binding</keyword>